<proteinExistence type="predicted"/>
<dbReference type="PANTHER" id="PTHR13447">
    <property type="entry name" value="MITOCHONDRIAL 28S RIBOSOMAL PROTEIN S28"/>
    <property type="match status" value="1"/>
</dbReference>
<evidence type="ECO:0000313" key="1">
    <source>
        <dbReference type="EMBL" id="KDR06171.1"/>
    </source>
</evidence>
<protein>
    <submittedName>
        <fullName evidence="1">28S ribosomal protein S28, mitochondrial</fullName>
    </submittedName>
</protein>
<accession>A0A067QHQ0</accession>
<dbReference type="AlphaFoldDB" id="A0A067QHQ0"/>
<dbReference type="eggNOG" id="KOG4078">
    <property type="taxonomic scope" value="Eukaryota"/>
</dbReference>
<dbReference type="STRING" id="136037.A0A067QHQ0"/>
<dbReference type="EMBL" id="KK853606">
    <property type="protein sequence ID" value="KDR06171.1"/>
    <property type="molecule type" value="Genomic_DNA"/>
</dbReference>
<dbReference type="InterPro" id="IPR019375">
    <property type="entry name" value="Ribosomal_bS1m"/>
</dbReference>
<organism evidence="1 2">
    <name type="scientific">Zootermopsis nevadensis</name>
    <name type="common">Dampwood termite</name>
    <dbReference type="NCBI Taxonomy" id="136037"/>
    <lineage>
        <taxon>Eukaryota</taxon>
        <taxon>Metazoa</taxon>
        <taxon>Ecdysozoa</taxon>
        <taxon>Arthropoda</taxon>
        <taxon>Hexapoda</taxon>
        <taxon>Insecta</taxon>
        <taxon>Pterygota</taxon>
        <taxon>Neoptera</taxon>
        <taxon>Polyneoptera</taxon>
        <taxon>Dictyoptera</taxon>
        <taxon>Blattodea</taxon>
        <taxon>Blattoidea</taxon>
        <taxon>Termitoidae</taxon>
        <taxon>Termopsidae</taxon>
        <taxon>Zootermopsis</taxon>
    </lineage>
</organism>
<dbReference type="PANTHER" id="PTHR13447:SF2">
    <property type="entry name" value="SMALL RIBOSOMAL SUBUNIT PROTEIN BS1M"/>
    <property type="match status" value="1"/>
</dbReference>
<dbReference type="OrthoDB" id="6020229at2759"/>
<sequence>MLLRRVICNNVCYRTYELFVCSNACHLKRYFSTDGEIELCDKMPPSTEKKRGGFAQAFEKYTSPPELKPPTPEKEETFASLLRNSKFTDLGDPQGKVVTGKIFQVVGDDLYVDFGWKFHCVCPRPAKNGSEYVRGAKVRLRIKELELSTRFLGSSRDLTLLEADATLVGLISSPARLPQQPKSS</sequence>
<gene>
    <name evidence="1" type="ORF">L798_03581</name>
</gene>
<keyword evidence="1" id="KW-0689">Ribosomal protein</keyword>
<name>A0A067QHQ0_ZOONE</name>
<keyword evidence="1" id="KW-0687">Ribonucleoprotein</keyword>
<dbReference type="FunCoup" id="A0A067QHQ0">
    <property type="interactions" value="145"/>
</dbReference>
<dbReference type="Proteomes" id="UP000027135">
    <property type="component" value="Unassembled WGS sequence"/>
</dbReference>
<evidence type="ECO:0000313" key="2">
    <source>
        <dbReference type="Proteomes" id="UP000027135"/>
    </source>
</evidence>
<dbReference type="Pfam" id="PF10246">
    <property type="entry name" value="MRP-S35"/>
    <property type="match status" value="1"/>
</dbReference>
<keyword evidence="2" id="KW-1185">Reference proteome</keyword>
<dbReference type="OMA" id="CVCSRPT"/>
<dbReference type="InParanoid" id="A0A067QHQ0"/>
<reference evidence="1 2" key="1">
    <citation type="journal article" date="2014" name="Nat. Commun.">
        <title>Molecular traces of alternative social organization in a termite genome.</title>
        <authorList>
            <person name="Terrapon N."/>
            <person name="Li C."/>
            <person name="Robertson H.M."/>
            <person name="Ji L."/>
            <person name="Meng X."/>
            <person name="Booth W."/>
            <person name="Chen Z."/>
            <person name="Childers C.P."/>
            <person name="Glastad K.M."/>
            <person name="Gokhale K."/>
            <person name="Gowin J."/>
            <person name="Gronenberg W."/>
            <person name="Hermansen R.A."/>
            <person name="Hu H."/>
            <person name="Hunt B.G."/>
            <person name="Huylmans A.K."/>
            <person name="Khalil S.M."/>
            <person name="Mitchell R.D."/>
            <person name="Munoz-Torres M.C."/>
            <person name="Mustard J.A."/>
            <person name="Pan H."/>
            <person name="Reese J.T."/>
            <person name="Scharf M.E."/>
            <person name="Sun F."/>
            <person name="Vogel H."/>
            <person name="Xiao J."/>
            <person name="Yang W."/>
            <person name="Yang Z."/>
            <person name="Yang Z."/>
            <person name="Zhou J."/>
            <person name="Zhu J."/>
            <person name="Brent C.S."/>
            <person name="Elsik C.G."/>
            <person name="Goodisman M.A."/>
            <person name="Liberles D.A."/>
            <person name="Roe R.M."/>
            <person name="Vargo E.L."/>
            <person name="Vilcinskas A."/>
            <person name="Wang J."/>
            <person name="Bornberg-Bauer E."/>
            <person name="Korb J."/>
            <person name="Zhang G."/>
            <person name="Liebig J."/>
        </authorList>
    </citation>
    <scope>NUCLEOTIDE SEQUENCE [LARGE SCALE GENOMIC DNA]</scope>
    <source>
        <tissue evidence="1">Whole organism</tissue>
    </source>
</reference>
<dbReference type="GO" id="GO:0005763">
    <property type="term" value="C:mitochondrial small ribosomal subunit"/>
    <property type="evidence" value="ECO:0007669"/>
    <property type="project" value="TreeGrafter"/>
</dbReference>